<feature type="compositionally biased region" description="Polar residues" evidence="6">
    <location>
        <begin position="703"/>
        <end position="717"/>
    </location>
</feature>
<evidence type="ECO:0000256" key="2">
    <source>
        <dbReference type="ARBA" id="ARBA00022840"/>
    </source>
</evidence>
<evidence type="ECO:0000313" key="9">
    <source>
        <dbReference type="Proteomes" id="UP001374535"/>
    </source>
</evidence>
<dbReference type="InterPro" id="IPR001752">
    <property type="entry name" value="Kinesin_motor_dom"/>
</dbReference>
<sequence length="1041" mass="116670">MQEAMSKKKVFGYNSQEAEVRVSLSSSLGHSPSSAIIRRAHSFQRRRFRSESPPFRRSTVPAFSILKIGASTTFAAPREWPDAAGQCRRRRSVRPRRRCWRRRHGAVAPVRRLAASRLSPSFYRHRSSPPPQPSHAGVILFYMILLLSCFLRGDHGTGYGAQSAEEKQRLLKLMRNLNFNGESGSEPYTPTAQSLGGVTGSDGFYSPEFRGDFGAGLLDLHAMDDTELLSEHVVSEPFEPSPFMPGDARVFEDDFYPINNKLESGEADADTSISVPINEKEYSTRENSVAKIRVVVRKRPLNKKELAKKEDDIVTVSDNAYLTVHEPKLKVDLTAYVEKHEFCFDAVLDEHVTNDEVYRTTVEPIIPTIFERTKATCFAYGQTGKRNLYAIDVILAYRICHYCSLKTWVIRSTSVRDMISVARVDLDSSYKPFFRGLEDINGPAVDTVDILHPMIDEIHIKMFVSCSIDMLDPQAATTPLLAAEDLVRQLHQPVYRNQRFKLWLSYFEIYGGKLYDLLSDRKEDGRQQVCIVGLQEFEVSDVQIVKEFIERGNAARSTGSTGANEESSRSHAILQLVVKKHKEVKESKRNNDGNEARSGKVVGKISFIDLAGSERGADTTDNDRQTRLLALKECIRALDNDQIHIPFRGSKLTEVLRDSFVGNSKTVMISCISPGAGSCEHTLNTLRYADRGNPRKDQVLNPAPQTNKEISSTSSIPVSAGAEDFNHQRQEKTMDIGRKFVERENSSYSSAATAVDKQPLSFSSSYLSNGREEKGLPSALLDRERSELKNSYGDSTSQKMNSYSQIDTGEKLQKVSPPRRKGSKDEKSERPTNWMKRDANGSDPFTTSSKQQSTGNSNTVSVSKDEKSDRPSNWMKRDSSSSDLFTTSSKQQSTGNNVSKDEKSERPANWMKRDASNSGVFSTSSKQPSTGNYSNITTGSRPYEGESSPNGNINAVLEEEEALIAAHRKEIEDTMEIVREEMKLLAEVDQPGSLIDNYVTQLSFVLSRKAAGLVGLQARLARFQHRLKEQEILSRKRVPRQ</sequence>
<feature type="compositionally biased region" description="Polar residues" evidence="6">
    <location>
        <begin position="916"/>
        <end position="940"/>
    </location>
</feature>
<feature type="domain" description="Kinesin motor" evidence="7">
    <location>
        <begin position="291"/>
        <end position="695"/>
    </location>
</feature>
<evidence type="ECO:0000259" key="7">
    <source>
        <dbReference type="PROSITE" id="PS50067"/>
    </source>
</evidence>
<keyword evidence="1" id="KW-0547">Nucleotide-binding</keyword>
<dbReference type="InterPro" id="IPR027640">
    <property type="entry name" value="Kinesin-like_fam"/>
</dbReference>
<dbReference type="InterPro" id="IPR019821">
    <property type="entry name" value="Kinesin_motor_CS"/>
</dbReference>
<feature type="coiled-coil region" evidence="5">
    <location>
        <begin position="957"/>
        <end position="988"/>
    </location>
</feature>
<keyword evidence="5" id="KW-0175">Coiled coil</keyword>
<dbReference type="InterPro" id="IPR036961">
    <property type="entry name" value="Kinesin_motor_dom_sf"/>
</dbReference>
<dbReference type="Pfam" id="PF00225">
    <property type="entry name" value="Kinesin"/>
    <property type="match status" value="2"/>
</dbReference>
<name>A0AAQ3NXM9_VIGMU</name>
<dbReference type="GO" id="GO:0008017">
    <property type="term" value="F:microtubule binding"/>
    <property type="evidence" value="ECO:0007669"/>
    <property type="project" value="InterPro"/>
</dbReference>
<dbReference type="PROSITE" id="PS00411">
    <property type="entry name" value="KINESIN_MOTOR_1"/>
    <property type="match status" value="1"/>
</dbReference>
<organism evidence="8 9">
    <name type="scientific">Vigna mungo</name>
    <name type="common">Black gram</name>
    <name type="synonym">Phaseolus mungo</name>
    <dbReference type="NCBI Taxonomy" id="3915"/>
    <lineage>
        <taxon>Eukaryota</taxon>
        <taxon>Viridiplantae</taxon>
        <taxon>Streptophyta</taxon>
        <taxon>Embryophyta</taxon>
        <taxon>Tracheophyta</taxon>
        <taxon>Spermatophyta</taxon>
        <taxon>Magnoliopsida</taxon>
        <taxon>eudicotyledons</taxon>
        <taxon>Gunneridae</taxon>
        <taxon>Pentapetalae</taxon>
        <taxon>rosids</taxon>
        <taxon>fabids</taxon>
        <taxon>Fabales</taxon>
        <taxon>Fabaceae</taxon>
        <taxon>Papilionoideae</taxon>
        <taxon>50 kb inversion clade</taxon>
        <taxon>NPAAA clade</taxon>
        <taxon>indigoferoid/millettioid clade</taxon>
        <taxon>Phaseoleae</taxon>
        <taxon>Vigna</taxon>
    </lineage>
</organism>
<protein>
    <recommendedName>
        <fullName evidence="7">Kinesin motor domain-containing protein</fullName>
    </recommendedName>
</protein>
<evidence type="ECO:0000256" key="6">
    <source>
        <dbReference type="SAM" id="MobiDB-lite"/>
    </source>
</evidence>
<evidence type="ECO:0000256" key="5">
    <source>
        <dbReference type="SAM" id="Coils"/>
    </source>
</evidence>
<dbReference type="AlphaFoldDB" id="A0AAQ3NXM9"/>
<dbReference type="Gene3D" id="3.40.850.10">
    <property type="entry name" value="Kinesin motor domain"/>
    <property type="match status" value="2"/>
</dbReference>
<dbReference type="PRINTS" id="PR00380">
    <property type="entry name" value="KINESINHEAVY"/>
</dbReference>
<dbReference type="GO" id="GO:0007019">
    <property type="term" value="P:microtubule depolymerization"/>
    <property type="evidence" value="ECO:0007669"/>
    <property type="project" value="TreeGrafter"/>
</dbReference>
<keyword evidence="9" id="KW-1185">Reference proteome</keyword>
<dbReference type="PANTHER" id="PTHR47971">
    <property type="entry name" value="KINESIN-RELATED PROTEIN 6"/>
    <property type="match status" value="1"/>
</dbReference>
<dbReference type="SUPFAM" id="SSF52540">
    <property type="entry name" value="P-loop containing nucleoside triphosphate hydrolases"/>
    <property type="match status" value="1"/>
</dbReference>
<evidence type="ECO:0000256" key="1">
    <source>
        <dbReference type="ARBA" id="ARBA00022741"/>
    </source>
</evidence>
<feature type="compositionally biased region" description="Polar residues" evidence="6">
    <location>
        <begin position="792"/>
        <end position="807"/>
    </location>
</feature>
<dbReference type="GO" id="GO:0007018">
    <property type="term" value="P:microtubule-based movement"/>
    <property type="evidence" value="ECO:0007669"/>
    <property type="project" value="InterPro"/>
</dbReference>
<keyword evidence="2" id="KW-0067">ATP-binding</keyword>
<proteinExistence type="inferred from homology"/>
<feature type="compositionally biased region" description="Basic and acidic residues" evidence="6">
    <location>
        <begin position="863"/>
        <end position="880"/>
    </location>
</feature>
<dbReference type="PANTHER" id="PTHR47971:SF1">
    <property type="entry name" value="KINESIN-LIKE PROTEIN"/>
    <property type="match status" value="1"/>
</dbReference>
<comment type="similarity">
    <text evidence="4">Belongs to the TRAFAC class myosin-kinesin ATPase superfamily. Kinesin family.</text>
</comment>
<feature type="compositionally biased region" description="Basic and acidic residues" evidence="6">
    <location>
        <begin position="823"/>
        <end position="840"/>
    </location>
</feature>
<keyword evidence="3" id="KW-0505">Motor protein</keyword>
<dbReference type="SMART" id="SM00129">
    <property type="entry name" value="KISc"/>
    <property type="match status" value="1"/>
</dbReference>
<gene>
    <name evidence="8" type="ORF">V8G54_005291</name>
</gene>
<accession>A0AAQ3NXM9</accession>
<dbReference type="Proteomes" id="UP001374535">
    <property type="component" value="Chromosome 2"/>
</dbReference>
<evidence type="ECO:0000256" key="3">
    <source>
        <dbReference type="ARBA" id="ARBA00023175"/>
    </source>
</evidence>
<dbReference type="EMBL" id="CP144699">
    <property type="protein sequence ID" value="WVZ17969.1"/>
    <property type="molecule type" value="Genomic_DNA"/>
</dbReference>
<reference evidence="8 9" key="1">
    <citation type="journal article" date="2023" name="Life. Sci Alliance">
        <title>Evolutionary insights into 3D genome organization and epigenetic landscape of Vigna mungo.</title>
        <authorList>
            <person name="Junaid A."/>
            <person name="Singh B."/>
            <person name="Bhatia S."/>
        </authorList>
    </citation>
    <scope>NUCLEOTIDE SEQUENCE [LARGE SCALE GENOMIC DNA]</scope>
    <source>
        <strain evidence="8">Urdbean</strain>
    </source>
</reference>
<dbReference type="GO" id="GO:0005874">
    <property type="term" value="C:microtubule"/>
    <property type="evidence" value="ECO:0007669"/>
    <property type="project" value="TreeGrafter"/>
</dbReference>
<feature type="compositionally biased region" description="Polar residues" evidence="6">
    <location>
        <begin position="843"/>
        <end position="862"/>
    </location>
</feature>
<dbReference type="GO" id="GO:0003777">
    <property type="term" value="F:microtubule motor activity"/>
    <property type="evidence" value="ECO:0007669"/>
    <property type="project" value="InterPro"/>
</dbReference>
<dbReference type="CDD" id="cd01367">
    <property type="entry name" value="KISc_KIF2_like"/>
    <property type="match status" value="1"/>
</dbReference>
<dbReference type="GO" id="GO:0005524">
    <property type="term" value="F:ATP binding"/>
    <property type="evidence" value="ECO:0007669"/>
    <property type="project" value="UniProtKB-KW"/>
</dbReference>
<evidence type="ECO:0000256" key="4">
    <source>
        <dbReference type="PROSITE-ProRule" id="PRU00283"/>
    </source>
</evidence>
<feature type="compositionally biased region" description="Basic and acidic residues" evidence="6">
    <location>
        <begin position="899"/>
        <end position="915"/>
    </location>
</feature>
<evidence type="ECO:0000313" key="8">
    <source>
        <dbReference type="EMBL" id="WVZ17969.1"/>
    </source>
</evidence>
<feature type="region of interest" description="Disordered" evidence="6">
    <location>
        <begin position="787"/>
        <end position="949"/>
    </location>
</feature>
<dbReference type="InterPro" id="IPR027417">
    <property type="entry name" value="P-loop_NTPase"/>
</dbReference>
<comment type="caution">
    <text evidence="4">Lacks conserved residue(s) required for the propagation of feature annotation.</text>
</comment>
<feature type="region of interest" description="Disordered" evidence="6">
    <location>
        <begin position="691"/>
        <end position="730"/>
    </location>
</feature>
<dbReference type="PROSITE" id="PS50067">
    <property type="entry name" value="KINESIN_MOTOR_2"/>
    <property type="match status" value="1"/>
</dbReference>